<dbReference type="InterPro" id="IPR029052">
    <property type="entry name" value="Metallo-depent_PP-like"/>
</dbReference>
<protein>
    <submittedName>
        <fullName evidence="2">Phosphoesterase</fullName>
    </submittedName>
</protein>
<dbReference type="AlphaFoldDB" id="A0A3B1DWN2"/>
<feature type="domain" description="Calcineurin-like phosphoesterase" evidence="1">
    <location>
        <begin position="4"/>
        <end position="124"/>
    </location>
</feature>
<evidence type="ECO:0000259" key="1">
    <source>
        <dbReference type="Pfam" id="PF12850"/>
    </source>
</evidence>
<dbReference type="Pfam" id="PF12850">
    <property type="entry name" value="Metallophos_2"/>
    <property type="match status" value="1"/>
</dbReference>
<dbReference type="InterPro" id="IPR024654">
    <property type="entry name" value="Calcineurin-like_PHP_lpxH"/>
</dbReference>
<dbReference type="NCBIfam" id="TIGR00040">
    <property type="entry name" value="yfcE"/>
    <property type="match status" value="1"/>
</dbReference>
<dbReference type="SUPFAM" id="SSF56300">
    <property type="entry name" value="Metallo-dependent phosphatases"/>
    <property type="match status" value="1"/>
</dbReference>
<organism evidence="2">
    <name type="scientific">hydrothermal vent metagenome</name>
    <dbReference type="NCBI Taxonomy" id="652676"/>
    <lineage>
        <taxon>unclassified sequences</taxon>
        <taxon>metagenomes</taxon>
        <taxon>ecological metagenomes</taxon>
    </lineage>
</organism>
<evidence type="ECO:0000313" key="2">
    <source>
        <dbReference type="EMBL" id="VAX33247.1"/>
    </source>
</evidence>
<name>A0A3B1DWN2_9ZZZZ</name>
<dbReference type="EMBL" id="UOGG01000239">
    <property type="protein sequence ID" value="VAX33247.1"/>
    <property type="molecule type" value="Genomic_DNA"/>
</dbReference>
<dbReference type="InterPro" id="IPR000979">
    <property type="entry name" value="Phosphodiesterase_MJ0936/Vps29"/>
</dbReference>
<reference evidence="2" key="1">
    <citation type="submission" date="2018-06" db="EMBL/GenBank/DDBJ databases">
        <authorList>
            <person name="Zhirakovskaya E."/>
        </authorList>
    </citation>
    <scope>NUCLEOTIDE SEQUENCE</scope>
</reference>
<accession>A0A3B1DWN2</accession>
<dbReference type="Gene3D" id="3.60.21.10">
    <property type="match status" value="1"/>
</dbReference>
<feature type="non-terminal residue" evidence="2">
    <location>
        <position position="1"/>
    </location>
</feature>
<sequence length="136" mass="14839">AAFAGVDLILHAGDIGSYDVILELEPIAPVKAVAGNVDTDLLHRLDEKIVFQLADRAIHLQHILHDIPEENTVADSPTSKIFIFGHSHQPMNRQVGSALYFNPGSAGPRRFKLPITVGRITLNENNVTGRIISLES</sequence>
<gene>
    <name evidence="2" type="ORF">MNBD_NITROSPINAE05-70</name>
</gene>
<proteinExistence type="predicted"/>